<dbReference type="KEGG" id="lel:PVL30_004302"/>
<evidence type="ECO:0000256" key="9">
    <source>
        <dbReference type="ARBA" id="ARBA00023288"/>
    </source>
</evidence>
<proteinExistence type="inferred from homology"/>
<dbReference type="GO" id="GO:0005886">
    <property type="term" value="C:plasma membrane"/>
    <property type="evidence" value="ECO:0007669"/>
    <property type="project" value="UniProtKB-SubCell"/>
</dbReference>
<reference evidence="13 14" key="1">
    <citation type="journal article" date="2009" name="Nature">
        <title>Evolution of pathogenicity and sexual reproduction in eight Candida genomes.</title>
        <authorList>
            <person name="Butler G."/>
            <person name="Rasmussen M.D."/>
            <person name="Lin M.F."/>
            <person name="Santos M.A."/>
            <person name="Sakthikumar S."/>
            <person name="Munro C.A."/>
            <person name="Rheinbay E."/>
            <person name="Grabherr M."/>
            <person name="Forche A."/>
            <person name="Reedy J.L."/>
            <person name="Agrafioti I."/>
            <person name="Arnaud M.B."/>
            <person name="Bates S."/>
            <person name="Brown A.J."/>
            <person name="Brunke S."/>
            <person name="Costanzo M.C."/>
            <person name="Fitzpatrick D.A."/>
            <person name="de Groot P.W."/>
            <person name="Harris D."/>
            <person name="Hoyer L.L."/>
            <person name="Hube B."/>
            <person name="Klis F.M."/>
            <person name="Kodira C."/>
            <person name="Lennard N."/>
            <person name="Logue M.E."/>
            <person name="Martin R."/>
            <person name="Neiman A.M."/>
            <person name="Nikolaou E."/>
            <person name="Quail M.A."/>
            <person name="Quinn J."/>
            <person name="Santos M.C."/>
            <person name="Schmitzberger F.F."/>
            <person name="Sherlock G."/>
            <person name="Shah P."/>
            <person name="Silverstein K.A."/>
            <person name="Skrzypek M.S."/>
            <person name="Soll D."/>
            <person name="Staggs R."/>
            <person name="Stansfield I."/>
            <person name="Stumpf M.P."/>
            <person name="Sudbery P.E."/>
            <person name="Srikantha T."/>
            <person name="Zeng Q."/>
            <person name="Berman J."/>
            <person name="Berriman M."/>
            <person name="Heitman J."/>
            <person name="Gow N.A."/>
            <person name="Lorenz M.C."/>
            <person name="Birren B.W."/>
            <person name="Kellis M."/>
            <person name="Cuomo C.A."/>
        </authorList>
    </citation>
    <scope>NUCLEOTIDE SEQUENCE [LARGE SCALE GENOMIC DNA]</scope>
    <source>
        <strain evidence="14">ATCC 11503 / BCRC 21390 / CBS 2605 / JCM 1781 / NBRC 1676 / NRRL YB-4239</strain>
    </source>
</reference>
<keyword evidence="10" id="KW-0808">Transferase</keyword>
<evidence type="ECO:0000256" key="3">
    <source>
        <dbReference type="ARBA" id="ARBA00007528"/>
    </source>
</evidence>
<dbReference type="EC" id="2.4.1.-" evidence="10"/>
<keyword evidence="14" id="KW-1185">Reference proteome</keyword>
<dbReference type="FunFam" id="3.20.20.80:FF:000038">
    <property type="entry name" value="1,3-beta-glucanosyltransferase"/>
    <property type="match status" value="1"/>
</dbReference>
<dbReference type="InterPro" id="IPR004886">
    <property type="entry name" value="Glucanosyltransferase"/>
</dbReference>
<feature type="signal peptide" evidence="10">
    <location>
        <begin position="1"/>
        <end position="18"/>
    </location>
</feature>
<feature type="domain" description="X8" evidence="12">
    <location>
        <begin position="386"/>
        <end position="474"/>
    </location>
</feature>
<protein>
    <recommendedName>
        <fullName evidence="10">1,3-beta-glucanosyltransferase</fullName>
        <ecNumber evidence="10">2.4.1.-</ecNumber>
    </recommendedName>
</protein>
<dbReference type="HOGENOM" id="CLU_021855_2_1_1"/>
<dbReference type="Proteomes" id="UP000001996">
    <property type="component" value="Unassembled WGS sequence"/>
</dbReference>
<evidence type="ECO:0000256" key="7">
    <source>
        <dbReference type="ARBA" id="ARBA00023157"/>
    </source>
</evidence>
<dbReference type="OrthoDB" id="421038at2759"/>
<dbReference type="GeneID" id="5231373"/>
<dbReference type="VEuPathDB" id="FungiDB:LELG_04582"/>
<name>A5E4P3_LODEL</name>
<evidence type="ECO:0000313" key="13">
    <source>
        <dbReference type="EMBL" id="EDK46401.1"/>
    </source>
</evidence>
<evidence type="ECO:0000256" key="10">
    <source>
        <dbReference type="RuleBase" id="RU361209"/>
    </source>
</evidence>
<dbReference type="GO" id="GO:0009986">
    <property type="term" value="C:cell surface"/>
    <property type="evidence" value="ECO:0007669"/>
    <property type="project" value="UniProtKB-ARBA"/>
</dbReference>
<feature type="region of interest" description="Disordered" evidence="11">
    <location>
        <begin position="340"/>
        <end position="368"/>
    </location>
</feature>
<dbReference type="GO" id="GO:0042124">
    <property type="term" value="F:1,3-beta-glucanosyltransferase activity"/>
    <property type="evidence" value="ECO:0007669"/>
    <property type="project" value="TreeGrafter"/>
</dbReference>
<keyword evidence="4 10" id="KW-0336">GPI-anchor</keyword>
<evidence type="ECO:0000256" key="5">
    <source>
        <dbReference type="ARBA" id="ARBA00022729"/>
    </source>
</evidence>
<dbReference type="SMART" id="SM00768">
    <property type="entry name" value="X8"/>
    <property type="match status" value="1"/>
</dbReference>
<gene>
    <name evidence="13" type="ORF">LELG_04582</name>
</gene>
<dbReference type="GO" id="GO:0098552">
    <property type="term" value="C:side of membrane"/>
    <property type="evidence" value="ECO:0007669"/>
    <property type="project" value="UniProtKB-KW"/>
</dbReference>
<dbReference type="SUPFAM" id="SSF51445">
    <property type="entry name" value="(Trans)glycosidases"/>
    <property type="match status" value="1"/>
</dbReference>
<dbReference type="eggNOG" id="ENOG502QPST">
    <property type="taxonomic scope" value="Eukaryota"/>
</dbReference>
<evidence type="ECO:0000256" key="8">
    <source>
        <dbReference type="ARBA" id="ARBA00023180"/>
    </source>
</evidence>
<accession>A5E4P3</accession>
<dbReference type="GO" id="GO:0071970">
    <property type="term" value="P:fungal-type cell wall (1-&gt;3)-beta-D-glucan biosynthetic process"/>
    <property type="evidence" value="ECO:0007669"/>
    <property type="project" value="TreeGrafter"/>
</dbReference>
<dbReference type="GO" id="GO:0030446">
    <property type="term" value="C:hyphal cell wall"/>
    <property type="evidence" value="ECO:0007669"/>
    <property type="project" value="UniProtKB-ARBA"/>
</dbReference>
<organism evidence="13 14">
    <name type="scientific">Lodderomyces elongisporus (strain ATCC 11503 / CBS 2605 / JCM 1781 / NBRC 1676 / NRRL YB-4239)</name>
    <name type="common">Yeast</name>
    <name type="synonym">Saccharomyces elongisporus</name>
    <dbReference type="NCBI Taxonomy" id="379508"/>
    <lineage>
        <taxon>Eukaryota</taxon>
        <taxon>Fungi</taxon>
        <taxon>Dikarya</taxon>
        <taxon>Ascomycota</taxon>
        <taxon>Saccharomycotina</taxon>
        <taxon>Pichiomycetes</taxon>
        <taxon>Debaryomycetaceae</taxon>
        <taxon>Candida/Lodderomyces clade</taxon>
        <taxon>Lodderomyces</taxon>
    </lineage>
</organism>
<dbReference type="STRING" id="379508.A5E4P3"/>
<dbReference type="GO" id="GO:0031505">
    <property type="term" value="P:fungal-type cell wall organization"/>
    <property type="evidence" value="ECO:0007669"/>
    <property type="project" value="UniProtKB-ARBA"/>
</dbReference>
<dbReference type="PANTHER" id="PTHR31468">
    <property type="entry name" value="1,3-BETA-GLUCANOSYLTRANSFERASE GAS1"/>
    <property type="match status" value="1"/>
</dbReference>
<dbReference type="Gene3D" id="1.20.58.1040">
    <property type="match status" value="1"/>
</dbReference>
<evidence type="ECO:0000256" key="11">
    <source>
        <dbReference type="SAM" id="MobiDB-lite"/>
    </source>
</evidence>
<sequence length="542" mass="59671">MKFTSFIPFVTLFATALAKFEDTTPPIEIVGNKFFYTNNGSQFLMRGIAYQEDTSLQGGERSSSSNNTAYKDPLADAAACRRDVEHFIKLNTNTLRIYAIDPELDHDECMQMFSEAGIYIVADLSQPQNSINRNEPSWDVAHYERYTQVIDALADYANVLGFFAGNEVTNNRSNTDASPFVKAAVRDMKQYIDNSSNMRKIPVGYSSNDDEDTRIAIADYFACGSLDERADFFGINMYEWCGDSTFEESGYKDRTEEFSNLPIPIFFSEYGCNVERPRLFTEVQELYGRNMTDIWSGGIVYMYYEEANNYGLVSLRGSSVSTMGDYKYYSSEINNISPSYAHSSDETDQATSTLSCPDSSKSTWRASPDLPPTPDDNYCSCIAQSFGCVVKEDVDEEDYGEIFGDVCGRIDCSDISADGTKGEYGEYSFCSAKEKLSYVLNLYYMEQNENSNACDFDGQASVNRDAQVASSCTLGSGASRVLQGSGSGSGASRTGTNSGSTNTASGSRQSLALPNAEKVSSFKLMCIVGIVSVFVGGLTIAL</sequence>
<evidence type="ECO:0000256" key="6">
    <source>
        <dbReference type="ARBA" id="ARBA00023136"/>
    </source>
</evidence>
<keyword evidence="5 10" id="KW-0732">Signal</keyword>
<dbReference type="OMA" id="DGACECM"/>
<evidence type="ECO:0000313" key="14">
    <source>
        <dbReference type="Proteomes" id="UP000001996"/>
    </source>
</evidence>
<evidence type="ECO:0000259" key="12">
    <source>
        <dbReference type="SMART" id="SM00768"/>
    </source>
</evidence>
<dbReference type="GO" id="GO:0030445">
    <property type="term" value="C:yeast-form cell wall"/>
    <property type="evidence" value="ECO:0007669"/>
    <property type="project" value="UniProtKB-ARBA"/>
</dbReference>
<dbReference type="AlphaFoldDB" id="A5E4P3"/>
<dbReference type="PANTHER" id="PTHR31468:SF2">
    <property type="entry name" value="1,3-BETA-GLUCANOSYLTRANSFERASE GAS1"/>
    <property type="match status" value="1"/>
</dbReference>
<comment type="function">
    <text evidence="10">Splits internally a 1,3-beta-glucan molecule and transfers the newly generated reducing end (the donor) to the non-reducing end of another 1,3-beta-glucan molecule (the acceptor) forming a 1,3-beta linkage, resulting in the elongation of 1,3-beta-glucan chains in the cell wall.</text>
</comment>
<keyword evidence="7" id="KW-1015">Disulfide bond</keyword>
<keyword evidence="9 10" id="KW-0449">Lipoprotein</keyword>
<dbReference type="Pfam" id="PF07983">
    <property type="entry name" value="X8"/>
    <property type="match status" value="1"/>
</dbReference>
<feature type="compositionally biased region" description="Low complexity" evidence="11">
    <location>
        <begin position="490"/>
        <end position="508"/>
    </location>
</feature>
<dbReference type="InParanoid" id="A5E4P3"/>
<comment type="similarity">
    <text evidence="3 10">Belongs to the glycosyl hydrolase 72 family.</text>
</comment>
<feature type="region of interest" description="Disordered" evidence="11">
    <location>
        <begin position="480"/>
        <end position="509"/>
    </location>
</feature>
<evidence type="ECO:0000256" key="4">
    <source>
        <dbReference type="ARBA" id="ARBA00022622"/>
    </source>
</evidence>
<evidence type="ECO:0000256" key="1">
    <source>
        <dbReference type="ARBA" id="ARBA00004196"/>
    </source>
</evidence>
<dbReference type="EMBL" id="CH981529">
    <property type="protein sequence ID" value="EDK46401.1"/>
    <property type="molecule type" value="Genomic_DNA"/>
</dbReference>
<feature type="chain" id="PRO_5005121616" description="1,3-beta-glucanosyltransferase" evidence="10">
    <location>
        <begin position="19"/>
        <end position="542"/>
    </location>
</feature>
<dbReference type="Pfam" id="PF03198">
    <property type="entry name" value="Glyco_hydro_72"/>
    <property type="match status" value="1"/>
</dbReference>
<dbReference type="InterPro" id="IPR017853">
    <property type="entry name" value="GH"/>
</dbReference>
<keyword evidence="8" id="KW-0325">Glycoprotein</keyword>
<feature type="compositionally biased region" description="Polar residues" evidence="11">
    <location>
        <begin position="349"/>
        <end position="365"/>
    </location>
</feature>
<comment type="subcellular location">
    <subcellularLocation>
        <location evidence="1">Cell envelope</location>
    </subcellularLocation>
    <subcellularLocation>
        <location evidence="10">Cell membrane</location>
        <topology evidence="10">Lipid-anchor</topology>
        <topology evidence="10">GPI-anchor</topology>
    </subcellularLocation>
    <subcellularLocation>
        <location evidence="2">Membrane</location>
        <topology evidence="2">Lipid-anchor</topology>
        <topology evidence="2">GPI-anchor</topology>
    </subcellularLocation>
</comment>
<dbReference type="InterPro" id="IPR012946">
    <property type="entry name" value="X8"/>
</dbReference>
<dbReference type="GO" id="GO:1903561">
    <property type="term" value="C:extracellular vesicle"/>
    <property type="evidence" value="ECO:0007669"/>
    <property type="project" value="UniProtKB-ARBA"/>
</dbReference>
<evidence type="ECO:0000256" key="2">
    <source>
        <dbReference type="ARBA" id="ARBA00004589"/>
    </source>
</evidence>
<dbReference type="Gene3D" id="3.20.20.80">
    <property type="entry name" value="Glycosidases"/>
    <property type="match status" value="1"/>
</dbReference>
<keyword evidence="6 10" id="KW-0472">Membrane</keyword>